<protein>
    <submittedName>
        <fullName evidence="1">Uncharacterized protein</fullName>
    </submittedName>
</protein>
<keyword evidence="2" id="KW-1185">Reference proteome</keyword>
<accession>A0ACB8S9X8</accession>
<sequence length="98" mass="10311">MTREQGAGPRLSQSKVPVRRKFACQRGRDSQRAGILPGTVSATCGLGATHTNRGGHDLPSGTRVCGQQSYHCVYSALQNAVNIGANDTGVELAPVHQP</sequence>
<organism evidence="1 2">
    <name type="scientific">Auriscalpium vulgare</name>
    <dbReference type="NCBI Taxonomy" id="40419"/>
    <lineage>
        <taxon>Eukaryota</taxon>
        <taxon>Fungi</taxon>
        <taxon>Dikarya</taxon>
        <taxon>Basidiomycota</taxon>
        <taxon>Agaricomycotina</taxon>
        <taxon>Agaricomycetes</taxon>
        <taxon>Russulales</taxon>
        <taxon>Auriscalpiaceae</taxon>
        <taxon>Auriscalpium</taxon>
    </lineage>
</organism>
<name>A0ACB8S9X8_9AGAM</name>
<reference evidence="1" key="1">
    <citation type="submission" date="2021-02" db="EMBL/GenBank/DDBJ databases">
        <authorList>
            <consortium name="DOE Joint Genome Institute"/>
            <person name="Ahrendt S."/>
            <person name="Looney B.P."/>
            <person name="Miyauchi S."/>
            <person name="Morin E."/>
            <person name="Drula E."/>
            <person name="Courty P.E."/>
            <person name="Chicoki N."/>
            <person name="Fauchery L."/>
            <person name="Kohler A."/>
            <person name="Kuo A."/>
            <person name="Labutti K."/>
            <person name="Pangilinan J."/>
            <person name="Lipzen A."/>
            <person name="Riley R."/>
            <person name="Andreopoulos W."/>
            <person name="He G."/>
            <person name="Johnson J."/>
            <person name="Barry K.W."/>
            <person name="Grigoriev I.V."/>
            <person name="Nagy L."/>
            <person name="Hibbett D."/>
            <person name="Henrissat B."/>
            <person name="Matheny P.B."/>
            <person name="Labbe J."/>
            <person name="Martin F."/>
        </authorList>
    </citation>
    <scope>NUCLEOTIDE SEQUENCE</scope>
    <source>
        <strain evidence="1">FP105234-sp</strain>
    </source>
</reference>
<evidence type="ECO:0000313" key="2">
    <source>
        <dbReference type="Proteomes" id="UP000814033"/>
    </source>
</evidence>
<evidence type="ECO:0000313" key="1">
    <source>
        <dbReference type="EMBL" id="KAI0052932.1"/>
    </source>
</evidence>
<dbReference type="EMBL" id="MU275842">
    <property type="protein sequence ID" value="KAI0052932.1"/>
    <property type="molecule type" value="Genomic_DNA"/>
</dbReference>
<proteinExistence type="predicted"/>
<reference evidence="1" key="2">
    <citation type="journal article" date="2022" name="New Phytol.">
        <title>Evolutionary transition to the ectomycorrhizal habit in the genomes of a hyperdiverse lineage of mushroom-forming fungi.</title>
        <authorList>
            <person name="Looney B."/>
            <person name="Miyauchi S."/>
            <person name="Morin E."/>
            <person name="Drula E."/>
            <person name="Courty P.E."/>
            <person name="Kohler A."/>
            <person name="Kuo A."/>
            <person name="LaButti K."/>
            <person name="Pangilinan J."/>
            <person name="Lipzen A."/>
            <person name="Riley R."/>
            <person name="Andreopoulos W."/>
            <person name="He G."/>
            <person name="Johnson J."/>
            <person name="Nolan M."/>
            <person name="Tritt A."/>
            <person name="Barry K.W."/>
            <person name="Grigoriev I.V."/>
            <person name="Nagy L.G."/>
            <person name="Hibbett D."/>
            <person name="Henrissat B."/>
            <person name="Matheny P.B."/>
            <person name="Labbe J."/>
            <person name="Martin F.M."/>
        </authorList>
    </citation>
    <scope>NUCLEOTIDE SEQUENCE</scope>
    <source>
        <strain evidence="1">FP105234-sp</strain>
    </source>
</reference>
<gene>
    <name evidence="1" type="ORF">FA95DRAFT_1552812</name>
</gene>
<dbReference type="Proteomes" id="UP000814033">
    <property type="component" value="Unassembled WGS sequence"/>
</dbReference>
<comment type="caution">
    <text evidence="1">The sequence shown here is derived from an EMBL/GenBank/DDBJ whole genome shotgun (WGS) entry which is preliminary data.</text>
</comment>